<dbReference type="STRING" id="626940.BHW43_00155"/>
<organism evidence="1 2">
    <name type="scientific">Phascolarctobacterium succinatutens</name>
    <dbReference type="NCBI Taxonomy" id="626940"/>
    <lineage>
        <taxon>Bacteria</taxon>
        <taxon>Bacillati</taxon>
        <taxon>Bacillota</taxon>
        <taxon>Negativicutes</taxon>
        <taxon>Acidaminococcales</taxon>
        <taxon>Acidaminococcaceae</taxon>
        <taxon>Phascolarctobacterium</taxon>
    </lineage>
</organism>
<sequence length="69" mass="7994">MEEQLREALKKVPRYYEDFETAVVLLLEDNEEAMRELIAFIDSSPEARVDDVLDMAEELSDLEEADADE</sequence>
<dbReference type="AlphaFoldDB" id="A0A1Q6RAH4"/>
<proteinExistence type="predicted"/>
<name>A0A1Q6RAH4_9FIRM</name>
<reference evidence="1 2" key="1">
    <citation type="journal article" date="2016" name="Nat. Biotechnol.">
        <title>Measurement of bacterial replication rates in microbial communities.</title>
        <authorList>
            <person name="Brown C.T."/>
            <person name="Olm M.R."/>
            <person name="Thomas B.C."/>
            <person name="Banfield J.F."/>
        </authorList>
    </citation>
    <scope>NUCLEOTIDE SEQUENCE [LARGE SCALE GENOMIC DNA]</scope>
    <source>
        <strain evidence="1">46_33</strain>
    </source>
</reference>
<dbReference type="Proteomes" id="UP000186777">
    <property type="component" value="Unassembled WGS sequence"/>
</dbReference>
<evidence type="ECO:0000313" key="2">
    <source>
        <dbReference type="Proteomes" id="UP000186777"/>
    </source>
</evidence>
<gene>
    <name evidence="1" type="ORF">BHW43_00155</name>
</gene>
<evidence type="ECO:0000313" key="1">
    <source>
        <dbReference type="EMBL" id="OLA39345.1"/>
    </source>
</evidence>
<comment type="caution">
    <text evidence="1">The sequence shown here is derived from an EMBL/GenBank/DDBJ whole genome shotgun (WGS) entry which is preliminary data.</text>
</comment>
<protein>
    <submittedName>
        <fullName evidence="1">Uncharacterized protein</fullName>
    </submittedName>
</protein>
<dbReference type="EMBL" id="MNTG01000001">
    <property type="protein sequence ID" value="OLA39345.1"/>
    <property type="molecule type" value="Genomic_DNA"/>
</dbReference>
<dbReference type="RefSeq" id="WP_303679051.1">
    <property type="nucleotide sequence ID" value="NZ_DAWCKH010000019.1"/>
</dbReference>
<accession>A0A1Q6RAH4</accession>